<dbReference type="GO" id="GO:0004371">
    <property type="term" value="F:glycerone kinase activity"/>
    <property type="evidence" value="ECO:0007669"/>
    <property type="project" value="InterPro"/>
</dbReference>
<dbReference type="Gene3D" id="3.40.50.10440">
    <property type="entry name" value="Dihydroxyacetone kinase, domain 1"/>
    <property type="match status" value="1"/>
</dbReference>
<dbReference type="PANTHER" id="PTHR28629:SF4">
    <property type="entry name" value="TRIOKINASE_FMN CYCLASE"/>
    <property type="match status" value="1"/>
</dbReference>
<dbReference type="PATRIC" id="fig|134601.6.peg.1802"/>
<dbReference type="EMBL" id="CP012150">
    <property type="protein sequence ID" value="AKS31940.1"/>
    <property type="molecule type" value="Genomic_DNA"/>
</dbReference>
<dbReference type="Gene3D" id="3.30.1180.20">
    <property type="entry name" value="Dihydroxyacetone kinase, domain 2"/>
    <property type="match status" value="1"/>
</dbReference>
<reference evidence="2 3" key="1">
    <citation type="submission" date="2015-07" db="EMBL/GenBank/DDBJ databases">
        <title>Complete genome sequence of Mycobacterium goodii X7B, a facultative thermophilic biodesulfurizing bacterium.</title>
        <authorList>
            <person name="Yu B."/>
            <person name="Li F."/>
            <person name="Xu P."/>
        </authorList>
    </citation>
    <scope>NUCLEOTIDE SEQUENCE [LARGE SCALE GENOMIC DNA]</scope>
    <source>
        <strain evidence="2 3">X7B</strain>
    </source>
</reference>
<organism evidence="2 3">
    <name type="scientific">Mycolicibacterium goodii</name>
    <name type="common">Mycobacterium goodii</name>
    <dbReference type="NCBI Taxonomy" id="134601"/>
    <lineage>
        <taxon>Bacteria</taxon>
        <taxon>Bacillati</taxon>
        <taxon>Actinomycetota</taxon>
        <taxon>Actinomycetes</taxon>
        <taxon>Mycobacteriales</taxon>
        <taxon>Mycobacteriaceae</taxon>
        <taxon>Mycolicibacterium</taxon>
    </lineage>
</organism>
<dbReference type="Pfam" id="PF02733">
    <property type="entry name" value="Dak1"/>
    <property type="match status" value="1"/>
</dbReference>
<dbReference type="PROSITE" id="PS51481">
    <property type="entry name" value="DHAK"/>
    <property type="match status" value="1"/>
</dbReference>
<dbReference type="SUPFAM" id="SSF82549">
    <property type="entry name" value="DAK1/DegV-like"/>
    <property type="match status" value="1"/>
</dbReference>
<protein>
    <submittedName>
        <fullName evidence="2">Dihydroxyacetone kinase</fullName>
    </submittedName>
</protein>
<dbReference type="Proteomes" id="UP000062255">
    <property type="component" value="Chromosome"/>
</dbReference>
<feature type="domain" description="DhaK" evidence="1">
    <location>
        <begin position="8"/>
        <end position="332"/>
    </location>
</feature>
<keyword evidence="2" id="KW-0418">Kinase</keyword>
<proteinExistence type="predicted"/>
<keyword evidence="2" id="KW-0808">Transferase</keyword>
<dbReference type="GO" id="GO:0005829">
    <property type="term" value="C:cytosol"/>
    <property type="evidence" value="ECO:0007669"/>
    <property type="project" value="TreeGrafter"/>
</dbReference>
<gene>
    <name evidence="2" type="ORF">AFA91_08700</name>
</gene>
<dbReference type="AlphaFoldDB" id="A0A0K0X3D2"/>
<dbReference type="GO" id="GO:0019563">
    <property type="term" value="P:glycerol catabolic process"/>
    <property type="evidence" value="ECO:0007669"/>
    <property type="project" value="TreeGrafter"/>
</dbReference>
<dbReference type="PANTHER" id="PTHR28629">
    <property type="entry name" value="TRIOKINASE/FMN CYCLASE"/>
    <property type="match status" value="1"/>
</dbReference>
<evidence type="ECO:0000313" key="2">
    <source>
        <dbReference type="EMBL" id="AKS31940.1"/>
    </source>
</evidence>
<dbReference type="OrthoDB" id="9806345at2"/>
<sequence>MTSYLMNQPHGMVSEAVEGFVSSHPDIVRVHRDPLYVSRTTRPAPDKVTLVSGGGSGHEPLHTGFVGTGMLDAAVPGAVFSSPTAIQVRAAIEDVGSTAGTVLIVKNYTGDVLNFSVAAELLQGSHDIETVLVDDDLATKNSAEHDLGGRGTAAVVVVEKACGAAAEAGATLTQVRDLGRDIVARSATLSAAFDACTNPLTGRRSFELQPGELEFGIGIHGERGIETRTKVAADELVDSLLAPIVDHLSMGRGDRALLIVNGLGATHPLELAVAARAARRQLQGCGIGIARSLVGNYVTALDMHGVSLTLTAVDDTLIDLWDAPVRTAALTWGQA</sequence>
<dbReference type="FunFam" id="3.40.50.10440:FF:000001">
    <property type="entry name" value="Dihydroxyacetone kinase, DhaK subunit"/>
    <property type="match status" value="1"/>
</dbReference>
<evidence type="ECO:0000313" key="3">
    <source>
        <dbReference type="Proteomes" id="UP000062255"/>
    </source>
</evidence>
<dbReference type="RefSeq" id="WP_049744358.1">
    <property type="nucleotide sequence ID" value="NZ_CP012150.1"/>
</dbReference>
<accession>A0A0K0X3D2</accession>
<dbReference type="KEGG" id="mgo:AFA91_08700"/>
<dbReference type="STRING" id="134601.AFA91_08700"/>
<dbReference type="InterPro" id="IPR050861">
    <property type="entry name" value="Dihydroxyacetone_Kinase"/>
</dbReference>
<dbReference type="InterPro" id="IPR004006">
    <property type="entry name" value="DhaK_dom"/>
</dbReference>
<evidence type="ECO:0000259" key="1">
    <source>
        <dbReference type="PROSITE" id="PS51481"/>
    </source>
</evidence>
<name>A0A0K0X3D2_MYCGD</name>